<dbReference type="Gene3D" id="3.30.70.2970">
    <property type="entry name" value="Protein of unknown function (DUF541), domain 2"/>
    <property type="match status" value="1"/>
</dbReference>
<name>A0A0H4T4C9_9BACT</name>
<organism evidence="2">
    <name type="scientific">uncultured Parcubacteria bacterium Rifle_16ft_4_minimus_37658</name>
    <dbReference type="NCBI Taxonomy" id="1665141"/>
    <lineage>
        <taxon>Bacteria</taxon>
        <taxon>Candidatus Parcubacteria</taxon>
        <taxon>environmental samples</taxon>
    </lineage>
</organism>
<sequence length="263" mass="28155">MDYLQSQKIKGIILAVGAFLTIFLAVKSWEVIQDLSAPKLDRPSLTILGEGKIFIKPDIGQVSLSVISEAVTVADAQKKATDAINKVFTSLKESGVEEKDIKTTNYSINPKYSSYPAPVPIYYPDGTTNPSAPKIVGYTVSQSLEVKIRNLEKAGDILSKAAASGANQVSGITFTTEDPSVVQAEARAKAIEDANKKGKELENKLGIKLGKIIGFYESGGPYPIYRDYAFGKGGGEGIPAPAPEIPVGENEVVVNVSVTYQIR</sequence>
<keyword evidence="1" id="KW-0472">Membrane</keyword>
<dbReference type="InterPro" id="IPR052022">
    <property type="entry name" value="26kDa_periplasmic_antigen"/>
</dbReference>
<dbReference type="AlphaFoldDB" id="A0A0H4T4C9"/>
<proteinExistence type="predicted"/>
<feature type="transmembrane region" description="Helical" evidence="1">
    <location>
        <begin position="12"/>
        <end position="29"/>
    </location>
</feature>
<dbReference type="InterPro" id="IPR007497">
    <property type="entry name" value="SIMPL/DUF541"/>
</dbReference>
<reference evidence="2" key="1">
    <citation type="journal article" date="2015" name="ISME J.">
        <title>Aquifer environment selects for microbial species cohorts in sediment and groundwater.</title>
        <authorList>
            <person name="Hug L.A."/>
            <person name="Thomas B.C."/>
            <person name="Brown C.T."/>
            <person name="Frischkorn K.R."/>
            <person name="Williams K.H."/>
            <person name="Tringe S.G."/>
            <person name="Banfield J.F."/>
        </authorList>
    </citation>
    <scope>NUCLEOTIDE SEQUENCE</scope>
</reference>
<dbReference type="Pfam" id="PF04402">
    <property type="entry name" value="SIMPL"/>
    <property type="match status" value="1"/>
</dbReference>
<dbReference type="EMBL" id="KT007001">
    <property type="protein sequence ID" value="AKQ02561.1"/>
    <property type="molecule type" value="Genomic_DNA"/>
</dbReference>
<keyword evidence="1" id="KW-1133">Transmembrane helix</keyword>
<evidence type="ECO:0000256" key="1">
    <source>
        <dbReference type="SAM" id="Phobius"/>
    </source>
</evidence>
<evidence type="ECO:0000313" key="2">
    <source>
        <dbReference type="EMBL" id="AKQ02561.1"/>
    </source>
</evidence>
<dbReference type="GO" id="GO:0006974">
    <property type="term" value="P:DNA damage response"/>
    <property type="evidence" value="ECO:0007669"/>
    <property type="project" value="TreeGrafter"/>
</dbReference>
<dbReference type="PANTHER" id="PTHR34387:SF2">
    <property type="entry name" value="SLR1258 PROTEIN"/>
    <property type="match status" value="1"/>
</dbReference>
<keyword evidence="1" id="KW-0812">Transmembrane</keyword>
<accession>A0A0H4T4C9</accession>
<protein>
    <submittedName>
        <fullName evidence="2">Periplasmic immunogenic protein</fullName>
    </submittedName>
</protein>
<dbReference type="Gene3D" id="3.30.110.170">
    <property type="entry name" value="Protein of unknown function (DUF541), domain 1"/>
    <property type="match status" value="1"/>
</dbReference>
<dbReference type="PANTHER" id="PTHR34387">
    <property type="entry name" value="SLR1258 PROTEIN"/>
    <property type="match status" value="1"/>
</dbReference>